<reference evidence="2 3" key="1">
    <citation type="journal article" date="2020" name="Nat. Food">
        <title>A phased Vanilla planifolia genome enables genetic improvement of flavour and production.</title>
        <authorList>
            <person name="Hasing T."/>
            <person name="Tang H."/>
            <person name="Brym M."/>
            <person name="Khazi F."/>
            <person name="Huang T."/>
            <person name="Chambers A.H."/>
        </authorList>
    </citation>
    <scope>NUCLEOTIDE SEQUENCE [LARGE SCALE GENOMIC DNA]</scope>
    <source>
        <tissue evidence="2">Leaf</tissue>
    </source>
</reference>
<proteinExistence type="predicted"/>
<sequence>MINPAVQSNRRSNSVGTNVEAVRRWSKLECHEGQNERMDRLNPGRIQMMQKRTRRFRPRVAPRPPGMSARLKSGCRCEHAQWWALRGSELPCRKNGRGA</sequence>
<feature type="region of interest" description="Disordered" evidence="1">
    <location>
        <begin position="52"/>
        <end position="71"/>
    </location>
</feature>
<evidence type="ECO:0000313" key="2">
    <source>
        <dbReference type="EMBL" id="KAG0484665.1"/>
    </source>
</evidence>
<name>A0A835RB14_VANPL</name>
<evidence type="ECO:0000256" key="1">
    <source>
        <dbReference type="SAM" id="MobiDB-lite"/>
    </source>
</evidence>
<gene>
    <name evidence="2" type="ORF">HPP92_008744</name>
</gene>
<dbReference type="Proteomes" id="UP000636800">
    <property type="component" value="Unassembled WGS sequence"/>
</dbReference>
<keyword evidence="3" id="KW-1185">Reference proteome</keyword>
<evidence type="ECO:0000313" key="3">
    <source>
        <dbReference type="Proteomes" id="UP000636800"/>
    </source>
</evidence>
<accession>A0A835RB14</accession>
<dbReference type="EMBL" id="JADCNL010000004">
    <property type="protein sequence ID" value="KAG0484665.1"/>
    <property type="molecule type" value="Genomic_DNA"/>
</dbReference>
<protein>
    <submittedName>
        <fullName evidence="2">Uncharacterized protein</fullName>
    </submittedName>
</protein>
<dbReference type="OrthoDB" id="185373at2759"/>
<organism evidence="2 3">
    <name type="scientific">Vanilla planifolia</name>
    <name type="common">Vanilla</name>
    <dbReference type="NCBI Taxonomy" id="51239"/>
    <lineage>
        <taxon>Eukaryota</taxon>
        <taxon>Viridiplantae</taxon>
        <taxon>Streptophyta</taxon>
        <taxon>Embryophyta</taxon>
        <taxon>Tracheophyta</taxon>
        <taxon>Spermatophyta</taxon>
        <taxon>Magnoliopsida</taxon>
        <taxon>Liliopsida</taxon>
        <taxon>Asparagales</taxon>
        <taxon>Orchidaceae</taxon>
        <taxon>Vanilloideae</taxon>
        <taxon>Vanilleae</taxon>
        <taxon>Vanilla</taxon>
    </lineage>
</organism>
<dbReference type="AlphaFoldDB" id="A0A835RB14"/>
<comment type="caution">
    <text evidence="2">The sequence shown here is derived from an EMBL/GenBank/DDBJ whole genome shotgun (WGS) entry which is preliminary data.</text>
</comment>